<dbReference type="AlphaFoldDB" id="A0A9D4K2N8"/>
<feature type="chain" id="PRO_5038932511" evidence="2">
    <location>
        <begin position="24"/>
        <end position="55"/>
    </location>
</feature>
<sequence>MNSFLLMCVFLTLSLLLITTVAASTTPGGNTAAALSMDVATCLVAAVLTLWRTLM</sequence>
<evidence type="ECO:0000313" key="4">
    <source>
        <dbReference type="Proteomes" id="UP000828390"/>
    </source>
</evidence>
<keyword evidence="4" id="KW-1185">Reference proteome</keyword>
<feature type="signal peptide" evidence="2">
    <location>
        <begin position="1"/>
        <end position="23"/>
    </location>
</feature>
<keyword evidence="2" id="KW-0732">Signal</keyword>
<keyword evidence="1" id="KW-1133">Transmembrane helix</keyword>
<dbReference type="Proteomes" id="UP000828390">
    <property type="component" value="Unassembled WGS sequence"/>
</dbReference>
<keyword evidence="1" id="KW-0472">Membrane</keyword>
<comment type="caution">
    <text evidence="3">The sequence shown here is derived from an EMBL/GenBank/DDBJ whole genome shotgun (WGS) entry which is preliminary data.</text>
</comment>
<reference evidence="3" key="1">
    <citation type="journal article" date="2019" name="bioRxiv">
        <title>The Genome of the Zebra Mussel, Dreissena polymorpha: A Resource for Invasive Species Research.</title>
        <authorList>
            <person name="McCartney M.A."/>
            <person name="Auch B."/>
            <person name="Kono T."/>
            <person name="Mallez S."/>
            <person name="Zhang Y."/>
            <person name="Obille A."/>
            <person name="Becker A."/>
            <person name="Abrahante J.E."/>
            <person name="Garbe J."/>
            <person name="Badalamenti J.P."/>
            <person name="Herman A."/>
            <person name="Mangelson H."/>
            <person name="Liachko I."/>
            <person name="Sullivan S."/>
            <person name="Sone E.D."/>
            <person name="Koren S."/>
            <person name="Silverstein K.A.T."/>
            <person name="Beckman K.B."/>
            <person name="Gohl D.M."/>
        </authorList>
    </citation>
    <scope>NUCLEOTIDE SEQUENCE</scope>
    <source>
        <strain evidence="3">Duluth1</strain>
        <tissue evidence="3">Whole animal</tissue>
    </source>
</reference>
<evidence type="ECO:0000313" key="3">
    <source>
        <dbReference type="EMBL" id="KAH3830268.1"/>
    </source>
</evidence>
<evidence type="ECO:0000256" key="2">
    <source>
        <dbReference type="SAM" id="SignalP"/>
    </source>
</evidence>
<dbReference type="EMBL" id="JAIWYP010000004">
    <property type="protein sequence ID" value="KAH3830268.1"/>
    <property type="molecule type" value="Genomic_DNA"/>
</dbReference>
<protein>
    <submittedName>
        <fullName evidence="3">Uncharacterized protein</fullName>
    </submittedName>
</protein>
<proteinExistence type="predicted"/>
<organism evidence="3 4">
    <name type="scientific">Dreissena polymorpha</name>
    <name type="common">Zebra mussel</name>
    <name type="synonym">Mytilus polymorpha</name>
    <dbReference type="NCBI Taxonomy" id="45954"/>
    <lineage>
        <taxon>Eukaryota</taxon>
        <taxon>Metazoa</taxon>
        <taxon>Spiralia</taxon>
        <taxon>Lophotrochozoa</taxon>
        <taxon>Mollusca</taxon>
        <taxon>Bivalvia</taxon>
        <taxon>Autobranchia</taxon>
        <taxon>Heteroconchia</taxon>
        <taxon>Euheterodonta</taxon>
        <taxon>Imparidentia</taxon>
        <taxon>Neoheterodontei</taxon>
        <taxon>Myida</taxon>
        <taxon>Dreissenoidea</taxon>
        <taxon>Dreissenidae</taxon>
        <taxon>Dreissena</taxon>
    </lineage>
</organism>
<evidence type="ECO:0000256" key="1">
    <source>
        <dbReference type="SAM" id="Phobius"/>
    </source>
</evidence>
<feature type="transmembrane region" description="Helical" evidence="1">
    <location>
        <begin position="33"/>
        <end position="51"/>
    </location>
</feature>
<accession>A0A9D4K2N8</accession>
<name>A0A9D4K2N8_DREPO</name>
<reference evidence="3" key="2">
    <citation type="submission" date="2020-11" db="EMBL/GenBank/DDBJ databases">
        <authorList>
            <person name="McCartney M.A."/>
            <person name="Auch B."/>
            <person name="Kono T."/>
            <person name="Mallez S."/>
            <person name="Becker A."/>
            <person name="Gohl D.M."/>
            <person name="Silverstein K.A.T."/>
            <person name="Koren S."/>
            <person name="Bechman K.B."/>
            <person name="Herman A."/>
            <person name="Abrahante J.E."/>
            <person name="Garbe J."/>
        </authorList>
    </citation>
    <scope>NUCLEOTIDE SEQUENCE</scope>
    <source>
        <strain evidence="3">Duluth1</strain>
        <tissue evidence="3">Whole animal</tissue>
    </source>
</reference>
<keyword evidence="1" id="KW-0812">Transmembrane</keyword>
<gene>
    <name evidence="3" type="ORF">DPMN_103509</name>
</gene>